<comment type="caution">
    <text evidence="1">The sequence shown here is derived from an EMBL/GenBank/DDBJ whole genome shotgun (WGS) entry which is preliminary data.</text>
</comment>
<protein>
    <submittedName>
        <fullName evidence="1">Uncharacterized protein</fullName>
    </submittedName>
</protein>
<gene>
    <name evidence="1" type="ORF">L6452_10820</name>
</gene>
<proteinExistence type="predicted"/>
<dbReference type="EMBL" id="CM042049">
    <property type="protein sequence ID" value="KAI3748014.1"/>
    <property type="molecule type" value="Genomic_DNA"/>
</dbReference>
<evidence type="ECO:0000313" key="2">
    <source>
        <dbReference type="Proteomes" id="UP001055879"/>
    </source>
</evidence>
<sequence>MARNYGPIFKIWLGSKLYVVINTLRLAKVVVRDQDETFANRTLTIAASVITYGGEDITWSNNNSFWRNLRKILVHEVLSNKNLEACSSFRKDEVRKTIRNVYRKIGTRIDVNEISSSMIANILTSMVWGKDTHLGVELHIVVSKIVEMLGRPNLLDFFPFLTRFDLQGVERETKRQFEKLDQIFTSIIDDRIKSLQLGMKERNIFYKLY</sequence>
<evidence type="ECO:0000313" key="1">
    <source>
        <dbReference type="EMBL" id="KAI3748014.1"/>
    </source>
</evidence>
<reference evidence="2" key="1">
    <citation type="journal article" date="2022" name="Mol. Ecol. Resour.">
        <title>The genomes of chicory, endive, great burdock and yacon provide insights into Asteraceae palaeo-polyploidization history and plant inulin production.</title>
        <authorList>
            <person name="Fan W."/>
            <person name="Wang S."/>
            <person name="Wang H."/>
            <person name="Wang A."/>
            <person name="Jiang F."/>
            <person name="Liu H."/>
            <person name="Zhao H."/>
            <person name="Xu D."/>
            <person name="Zhang Y."/>
        </authorList>
    </citation>
    <scope>NUCLEOTIDE SEQUENCE [LARGE SCALE GENOMIC DNA]</scope>
    <source>
        <strain evidence="2">cv. Niubang</strain>
    </source>
</reference>
<dbReference type="Proteomes" id="UP001055879">
    <property type="component" value="Linkage Group LG03"/>
</dbReference>
<reference evidence="1 2" key="2">
    <citation type="journal article" date="2022" name="Mol. Ecol. Resour.">
        <title>The genomes of chicory, endive, great burdock and yacon provide insights into Asteraceae paleo-polyploidization history and plant inulin production.</title>
        <authorList>
            <person name="Fan W."/>
            <person name="Wang S."/>
            <person name="Wang H."/>
            <person name="Wang A."/>
            <person name="Jiang F."/>
            <person name="Liu H."/>
            <person name="Zhao H."/>
            <person name="Xu D."/>
            <person name="Zhang Y."/>
        </authorList>
    </citation>
    <scope>NUCLEOTIDE SEQUENCE [LARGE SCALE GENOMIC DNA]</scope>
    <source>
        <strain evidence="2">cv. Niubang</strain>
    </source>
</reference>
<organism evidence="1 2">
    <name type="scientific">Arctium lappa</name>
    <name type="common">Greater burdock</name>
    <name type="synonym">Lappa major</name>
    <dbReference type="NCBI Taxonomy" id="4217"/>
    <lineage>
        <taxon>Eukaryota</taxon>
        <taxon>Viridiplantae</taxon>
        <taxon>Streptophyta</taxon>
        <taxon>Embryophyta</taxon>
        <taxon>Tracheophyta</taxon>
        <taxon>Spermatophyta</taxon>
        <taxon>Magnoliopsida</taxon>
        <taxon>eudicotyledons</taxon>
        <taxon>Gunneridae</taxon>
        <taxon>Pentapetalae</taxon>
        <taxon>asterids</taxon>
        <taxon>campanulids</taxon>
        <taxon>Asterales</taxon>
        <taxon>Asteraceae</taxon>
        <taxon>Carduoideae</taxon>
        <taxon>Cardueae</taxon>
        <taxon>Arctiinae</taxon>
        <taxon>Arctium</taxon>
    </lineage>
</organism>
<keyword evidence="2" id="KW-1185">Reference proteome</keyword>
<accession>A0ACB9DMV0</accession>
<name>A0ACB9DMV0_ARCLA</name>